<dbReference type="PANTHER" id="PTHR42798:SF2">
    <property type="entry name" value="ABC TRANSPORTER ATP-BINDING PROTEIN MG467-RELATED"/>
    <property type="match status" value="1"/>
</dbReference>
<dbReference type="PROSITE" id="PS00211">
    <property type="entry name" value="ABC_TRANSPORTER_1"/>
    <property type="match status" value="1"/>
</dbReference>
<dbReference type="InterPro" id="IPR003593">
    <property type="entry name" value="AAA+_ATPase"/>
</dbReference>
<feature type="domain" description="ABC transporter" evidence="5">
    <location>
        <begin position="3"/>
        <end position="231"/>
    </location>
</feature>
<dbReference type="InterPro" id="IPR017871">
    <property type="entry name" value="ABC_transporter-like_CS"/>
</dbReference>
<dbReference type="FunFam" id="3.40.50.300:FF:000032">
    <property type="entry name" value="Export ABC transporter ATP-binding protein"/>
    <property type="match status" value="1"/>
</dbReference>
<dbReference type="GO" id="GO:0022857">
    <property type="term" value="F:transmembrane transporter activity"/>
    <property type="evidence" value="ECO:0007669"/>
    <property type="project" value="UniProtKB-ARBA"/>
</dbReference>
<organism evidence="6">
    <name type="scientific">Dictyoglomus thermophilum</name>
    <dbReference type="NCBI Taxonomy" id="14"/>
    <lineage>
        <taxon>Bacteria</taxon>
        <taxon>Pseudomonadati</taxon>
        <taxon>Dictyoglomota</taxon>
        <taxon>Dictyoglomia</taxon>
        <taxon>Dictyoglomales</taxon>
        <taxon>Dictyoglomaceae</taxon>
        <taxon>Dictyoglomus</taxon>
    </lineage>
</organism>
<dbReference type="GO" id="GO:0005524">
    <property type="term" value="F:ATP binding"/>
    <property type="evidence" value="ECO:0007669"/>
    <property type="project" value="UniProtKB-KW"/>
</dbReference>
<evidence type="ECO:0000256" key="4">
    <source>
        <dbReference type="ARBA" id="ARBA00038388"/>
    </source>
</evidence>
<dbReference type="SUPFAM" id="SSF52540">
    <property type="entry name" value="P-loop containing nucleoside triphosphate hydrolases"/>
    <property type="match status" value="1"/>
</dbReference>
<comment type="caution">
    <text evidence="6">The sequence shown here is derived from an EMBL/GenBank/DDBJ whole genome shotgun (WGS) entry which is preliminary data.</text>
</comment>
<dbReference type="PROSITE" id="PS50893">
    <property type="entry name" value="ABC_TRANSPORTER_2"/>
    <property type="match status" value="1"/>
</dbReference>
<keyword evidence="1" id="KW-0813">Transport</keyword>
<dbReference type="InterPro" id="IPR003439">
    <property type="entry name" value="ABC_transporter-like_ATP-bd"/>
</dbReference>
<evidence type="ECO:0000256" key="3">
    <source>
        <dbReference type="ARBA" id="ARBA00022840"/>
    </source>
</evidence>
<dbReference type="InterPro" id="IPR017911">
    <property type="entry name" value="MacB-like_ATP-bd"/>
</dbReference>
<keyword evidence="3 6" id="KW-0067">ATP-binding</keyword>
<dbReference type="GO" id="GO:0016887">
    <property type="term" value="F:ATP hydrolysis activity"/>
    <property type="evidence" value="ECO:0007669"/>
    <property type="project" value="InterPro"/>
</dbReference>
<protein>
    <submittedName>
        <fullName evidence="6">ABC transporter ATP-binding protein</fullName>
    </submittedName>
</protein>
<dbReference type="SMART" id="SM00382">
    <property type="entry name" value="AAA"/>
    <property type="match status" value="1"/>
</dbReference>
<dbReference type="CDD" id="cd03255">
    <property type="entry name" value="ABC_MJ0796_LolCDE_FtsE"/>
    <property type="match status" value="1"/>
</dbReference>
<dbReference type="InterPro" id="IPR027417">
    <property type="entry name" value="P-loop_NTPase"/>
</dbReference>
<accession>A0A7C3RW87</accession>
<dbReference type="EMBL" id="DTIN01000033">
    <property type="protein sequence ID" value="HFX14021.1"/>
    <property type="molecule type" value="Genomic_DNA"/>
</dbReference>
<dbReference type="AlphaFoldDB" id="A0A7C3RW87"/>
<keyword evidence="2" id="KW-0547">Nucleotide-binding</keyword>
<evidence type="ECO:0000259" key="5">
    <source>
        <dbReference type="PROSITE" id="PS50893"/>
    </source>
</evidence>
<gene>
    <name evidence="6" type="ORF">ENW00_07760</name>
</gene>
<reference evidence="6" key="1">
    <citation type="journal article" date="2020" name="mSystems">
        <title>Genome- and Community-Level Interaction Insights into Carbon Utilization and Element Cycling Functions of Hydrothermarchaeota in Hydrothermal Sediment.</title>
        <authorList>
            <person name="Zhou Z."/>
            <person name="Liu Y."/>
            <person name="Xu W."/>
            <person name="Pan J."/>
            <person name="Luo Z.H."/>
            <person name="Li M."/>
        </authorList>
    </citation>
    <scope>NUCLEOTIDE SEQUENCE [LARGE SCALE GENOMIC DNA]</scope>
    <source>
        <strain evidence="6">SpSt-81</strain>
    </source>
</reference>
<dbReference type="Gene3D" id="3.40.50.300">
    <property type="entry name" value="P-loop containing nucleotide triphosphate hydrolases"/>
    <property type="match status" value="1"/>
</dbReference>
<evidence type="ECO:0000256" key="1">
    <source>
        <dbReference type="ARBA" id="ARBA00022448"/>
    </source>
</evidence>
<dbReference type="GO" id="GO:0098796">
    <property type="term" value="C:membrane protein complex"/>
    <property type="evidence" value="ECO:0007669"/>
    <property type="project" value="UniProtKB-ARBA"/>
</dbReference>
<dbReference type="Pfam" id="PF00005">
    <property type="entry name" value="ABC_tran"/>
    <property type="match status" value="1"/>
</dbReference>
<evidence type="ECO:0000313" key="6">
    <source>
        <dbReference type="EMBL" id="HFX14021.1"/>
    </source>
</evidence>
<comment type="similarity">
    <text evidence="4">Belongs to the ABC transporter superfamily. Macrolide exporter (TC 3.A.1.122) family.</text>
</comment>
<evidence type="ECO:0000256" key="2">
    <source>
        <dbReference type="ARBA" id="ARBA00022741"/>
    </source>
</evidence>
<name>A0A7C3RW87_DICTH</name>
<sequence>MFIQVENVSKVYQVGKFKVNALKNINMSLERGKFCVILGPSGSGKTTFLNIIGGIDRPDEGKVIVDGEEITGYDDKALTNYRRRKLGFVFQFYNLVNSLTVYENVLSTKYLSEDGLDPKEVLEVVGMWEHRDKYPFEISGGEQQRVAIARAVVKNPAIILCDEPTGALDFENAKKVLRLLEDINRKYGTTIIIATHNTAISQMSHKIIKLRSGELTEFVDNATPLSAEEVVW</sequence>
<proteinExistence type="inferred from homology"/>
<dbReference type="PANTHER" id="PTHR42798">
    <property type="entry name" value="LIPOPROTEIN-RELEASING SYSTEM ATP-BINDING PROTEIN LOLD"/>
    <property type="match status" value="1"/>
</dbReference>